<dbReference type="HOGENOM" id="CLU_877686_0_0_1"/>
<dbReference type="AlphaFoldDB" id="L7JYV3"/>
<organism evidence="1 2">
    <name type="scientific">Trachipleistophora hominis</name>
    <name type="common">Microsporidian parasite</name>
    <dbReference type="NCBI Taxonomy" id="72359"/>
    <lineage>
        <taxon>Eukaryota</taxon>
        <taxon>Fungi</taxon>
        <taxon>Fungi incertae sedis</taxon>
        <taxon>Microsporidia</taxon>
        <taxon>Pleistophoridae</taxon>
        <taxon>Trachipleistophora</taxon>
    </lineage>
</organism>
<dbReference type="InParanoid" id="L7JYV3"/>
<name>L7JYV3_TRAHO</name>
<protein>
    <submittedName>
        <fullName evidence="1">Uncharacterized protein</fullName>
    </submittedName>
</protein>
<proteinExistence type="predicted"/>
<evidence type="ECO:0000313" key="1">
    <source>
        <dbReference type="EMBL" id="ELQ76614.1"/>
    </source>
</evidence>
<keyword evidence="2" id="KW-1185">Reference proteome</keyword>
<dbReference type="OrthoDB" id="10565340at2759"/>
<dbReference type="OMA" id="NCGERIK"/>
<reference evidence="1 2" key="1">
    <citation type="journal article" date="2012" name="PLoS Pathog.">
        <title>The genome of the obligate intracellular parasite Trachipleistophora hominis: new insights into microsporidian genome dynamics and reductive evolution.</title>
        <authorList>
            <person name="Heinz E."/>
            <person name="Williams T.A."/>
            <person name="Nakjang S."/>
            <person name="Noel C.J."/>
            <person name="Swan D.C."/>
            <person name="Goldberg A.V."/>
            <person name="Harris S.R."/>
            <person name="Weinmaier T."/>
            <person name="Markert S."/>
            <person name="Becher D."/>
            <person name="Bernhardt J."/>
            <person name="Dagan T."/>
            <person name="Hacker C."/>
            <person name="Lucocq J.M."/>
            <person name="Schweder T."/>
            <person name="Rattei T."/>
            <person name="Hall N."/>
            <person name="Hirt R.P."/>
            <person name="Embley T.M."/>
        </authorList>
    </citation>
    <scope>NUCLEOTIDE SEQUENCE [LARGE SCALE GENOMIC DNA]</scope>
</reference>
<dbReference type="Proteomes" id="UP000011185">
    <property type="component" value="Unassembled WGS sequence"/>
</dbReference>
<accession>L7JYV3</accession>
<evidence type="ECO:0000313" key="2">
    <source>
        <dbReference type="Proteomes" id="UP000011185"/>
    </source>
</evidence>
<sequence length="317" mass="36669">MNVRDLIRFYEDKIMIVKDVACVQNRIVEKIPTKMEDTHLHQWPKIVYELGDQVRTKAHCDIDDKKHGDLVKKMKRLCKGQNIGEETKASAVLIENECAMNEYRMCELRHVVNHDNWYVKPSTVAAREREKHYIRQSFHGKKNSAIAEKPSIGQDQTNNLVELANEEVYKAVEKNNSIDKSYGKIMPGNRSNVIVENYLKINIVKNLNEKEHHETAHYCTKNNSSCNNNATNSQSIGKYEKSTTTFLENTEHETSGDIILIHKELSDHPEQTNRVSKDHDLYKNHLYTGDMDVDKVKLILNCGERIKTSYLLDGKKK</sequence>
<dbReference type="EMBL" id="JH993832">
    <property type="protein sequence ID" value="ELQ76614.1"/>
    <property type="molecule type" value="Genomic_DNA"/>
</dbReference>
<dbReference type="VEuPathDB" id="MicrosporidiaDB:THOM_0330"/>
<gene>
    <name evidence="1" type="ORF">THOM_0330</name>
</gene>